<comment type="caution">
    <text evidence="1">The sequence shown here is derived from an EMBL/GenBank/DDBJ whole genome shotgun (WGS) entry which is preliminary data.</text>
</comment>
<organism evidence="1 2">
    <name type="scientific">Henosepilachna vigintioctopunctata</name>
    <dbReference type="NCBI Taxonomy" id="420089"/>
    <lineage>
        <taxon>Eukaryota</taxon>
        <taxon>Metazoa</taxon>
        <taxon>Ecdysozoa</taxon>
        <taxon>Arthropoda</taxon>
        <taxon>Hexapoda</taxon>
        <taxon>Insecta</taxon>
        <taxon>Pterygota</taxon>
        <taxon>Neoptera</taxon>
        <taxon>Endopterygota</taxon>
        <taxon>Coleoptera</taxon>
        <taxon>Polyphaga</taxon>
        <taxon>Cucujiformia</taxon>
        <taxon>Coccinelloidea</taxon>
        <taxon>Coccinellidae</taxon>
        <taxon>Epilachninae</taxon>
        <taxon>Epilachnini</taxon>
        <taxon>Henosepilachna</taxon>
    </lineage>
</organism>
<protein>
    <submittedName>
        <fullName evidence="1">Uncharacterized protein</fullName>
    </submittedName>
</protein>
<dbReference type="AlphaFoldDB" id="A0AAW1TZB6"/>
<dbReference type="EMBL" id="JARQZJ010000017">
    <property type="protein sequence ID" value="KAK9873230.1"/>
    <property type="molecule type" value="Genomic_DNA"/>
</dbReference>
<keyword evidence="2" id="KW-1185">Reference proteome</keyword>
<evidence type="ECO:0000313" key="1">
    <source>
        <dbReference type="EMBL" id="KAK9873230.1"/>
    </source>
</evidence>
<reference evidence="1 2" key="1">
    <citation type="submission" date="2023-03" db="EMBL/GenBank/DDBJ databases">
        <title>Genome insight into feeding habits of ladybird beetles.</title>
        <authorList>
            <person name="Li H.-S."/>
            <person name="Huang Y.-H."/>
            <person name="Pang H."/>
        </authorList>
    </citation>
    <scope>NUCLEOTIDE SEQUENCE [LARGE SCALE GENOMIC DNA]</scope>
    <source>
        <strain evidence="1">SYSU_2023b</strain>
        <tissue evidence="1">Whole body</tissue>
    </source>
</reference>
<gene>
    <name evidence="1" type="ORF">WA026_021722</name>
</gene>
<proteinExistence type="predicted"/>
<dbReference type="Proteomes" id="UP001431783">
    <property type="component" value="Unassembled WGS sequence"/>
</dbReference>
<sequence length="148" mass="16646">MDAVLYLSTNCLSFRGCHETPSDLITQYPQPSQGVHSASSCQEAINPTNLKGSSQMRWSAKHGAVNVLLNNSPEIAEASEEVKQTFRAPEAKYEAGHLLTAITNFKFFLYLTIWTNILREIYRVNIEIQKEDIILARSVELMEGLLKT</sequence>
<accession>A0AAW1TZB6</accession>
<evidence type="ECO:0000313" key="2">
    <source>
        <dbReference type="Proteomes" id="UP001431783"/>
    </source>
</evidence>
<name>A0AAW1TZB6_9CUCU</name>